<proteinExistence type="predicted"/>
<keyword evidence="4" id="KW-1185">Reference proteome</keyword>
<name>A0A9P1D7Y0_9DINO</name>
<dbReference type="Proteomes" id="UP001152797">
    <property type="component" value="Unassembled WGS sequence"/>
</dbReference>
<feature type="compositionally biased region" description="Low complexity" evidence="1">
    <location>
        <begin position="26"/>
        <end position="35"/>
    </location>
</feature>
<evidence type="ECO:0000313" key="4">
    <source>
        <dbReference type="Proteomes" id="UP001152797"/>
    </source>
</evidence>
<evidence type="ECO:0000313" key="2">
    <source>
        <dbReference type="EMBL" id="CAI4003646.1"/>
    </source>
</evidence>
<reference evidence="3 4" key="2">
    <citation type="submission" date="2024-05" db="EMBL/GenBank/DDBJ databases">
        <authorList>
            <person name="Chen Y."/>
            <person name="Shah S."/>
            <person name="Dougan E. K."/>
            <person name="Thang M."/>
            <person name="Chan C."/>
        </authorList>
    </citation>
    <scope>NUCLEOTIDE SEQUENCE [LARGE SCALE GENOMIC DNA]</scope>
</reference>
<comment type="caution">
    <text evidence="2">The sequence shown here is derived from an EMBL/GenBank/DDBJ whole genome shotgun (WGS) entry which is preliminary data.</text>
</comment>
<evidence type="ECO:0000256" key="1">
    <source>
        <dbReference type="SAM" id="MobiDB-lite"/>
    </source>
</evidence>
<organism evidence="2">
    <name type="scientific">Cladocopium goreaui</name>
    <dbReference type="NCBI Taxonomy" id="2562237"/>
    <lineage>
        <taxon>Eukaryota</taxon>
        <taxon>Sar</taxon>
        <taxon>Alveolata</taxon>
        <taxon>Dinophyceae</taxon>
        <taxon>Suessiales</taxon>
        <taxon>Symbiodiniaceae</taxon>
        <taxon>Cladocopium</taxon>
    </lineage>
</organism>
<evidence type="ECO:0000313" key="3">
    <source>
        <dbReference type="EMBL" id="CAL4790958.1"/>
    </source>
</evidence>
<sequence>MAPKKSAAKRGAELLPEAAEPKAKAAKAAAKTPKANGSQDPALMANLASGSPGVSSQALCLNGGVWAKHAENVRRFKEQAVSEDAVQLRLLAHKTSLTCNMAAAGEKRLSQGVLNRADLQLGVQAFLRWDPALKEKSAFEMENAREALIFCQPFFKEDRTRSCALACAIMFLTILQMTLDRPGTEPTDCTWTAHLYTRSGQIQPMQEKIEKCPALTSRDLLAGKVGELDSAASFLLGAINAMPHDLLPQAPHFEGCFACLDDLLVHMKFRLHQSSSAS</sequence>
<dbReference type="AlphaFoldDB" id="A0A9P1D7Y0"/>
<dbReference type="EMBL" id="CAMXCT030003310">
    <property type="protein sequence ID" value="CAL4790958.1"/>
    <property type="molecule type" value="Genomic_DNA"/>
</dbReference>
<dbReference type="EMBL" id="CAMXCT020003310">
    <property type="protein sequence ID" value="CAL1157021.1"/>
    <property type="molecule type" value="Genomic_DNA"/>
</dbReference>
<accession>A0A9P1D7Y0</accession>
<dbReference type="EMBL" id="CAMXCT010003310">
    <property type="protein sequence ID" value="CAI4003646.1"/>
    <property type="molecule type" value="Genomic_DNA"/>
</dbReference>
<protein>
    <submittedName>
        <fullName evidence="2">Uncharacterized protein</fullName>
    </submittedName>
</protein>
<gene>
    <name evidence="2" type="ORF">C1SCF055_LOCUS29496</name>
</gene>
<feature type="region of interest" description="Disordered" evidence="1">
    <location>
        <begin position="1"/>
        <end position="40"/>
    </location>
</feature>
<reference evidence="2" key="1">
    <citation type="submission" date="2022-10" db="EMBL/GenBank/DDBJ databases">
        <authorList>
            <person name="Chen Y."/>
            <person name="Dougan E. K."/>
            <person name="Chan C."/>
            <person name="Rhodes N."/>
            <person name="Thang M."/>
        </authorList>
    </citation>
    <scope>NUCLEOTIDE SEQUENCE</scope>
</reference>